<keyword evidence="2" id="KW-0560">Oxidoreductase</keyword>
<reference evidence="5 6" key="1">
    <citation type="submission" date="2016-05" db="EMBL/GenBank/DDBJ databases">
        <title>Paenibacillus oryzae. sp. nov., isolated from the rice root.</title>
        <authorList>
            <person name="Zhang J."/>
            <person name="Zhang X."/>
        </authorList>
    </citation>
    <scope>NUCLEOTIDE SEQUENCE [LARGE SCALE GENOMIC DNA]</scope>
    <source>
        <strain evidence="5 6">1DrF-4</strain>
    </source>
</reference>
<comment type="similarity">
    <text evidence="1">Belongs to the Gfo/Idh/MocA family.</text>
</comment>
<proteinExistence type="inferred from homology"/>
<dbReference type="Gene3D" id="3.30.360.10">
    <property type="entry name" value="Dihydrodipicolinate Reductase, domain 2"/>
    <property type="match status" value="1"/>
</dbReference>
<dbReference type="InterPro" id="IPR000683">
    <property type="entry name" value="Gfo/Idh/MocA-like_OxRdtase_N"/>
</dbReference>
<dbReference type="AlphaFoldDB" id="A0A1A5YP00"/>
<evidence type="ECO:0000259" key="4">
    <source>
        <dbReference type="Pfam" id="PF22725"/>
    </source>
</evidence>
<dbReference type="OrthoDB" id="9815825at2"/>
<evidence type="ECO:0000313" key="6">
    <source>
        <dbReference type="Proteomes" id="UP000092024"/>
    </source>
</evidence>
<dbReference type="RefSeq" id="WP_068680659.1">
    <property type="nucleotide sequence ID" value="NZ_LYPA01000038.1"/>
</dbReference>
<dbReference type="Gene3D" id="3.40.50.720">
    <property type="entry name" value="NAD(P)-binding Rossmann-like Domain"/>
    <property type="match status" value="1"/>
</dbReference>
<keyword evidence="6" id="KW-1185">Reference proteome</keyword>
<dbReference type="SUPFAM" id="SSF55347">
    <property type="entry name" value="Glyceraldehyde-3-phosphate dehydrogenase-like, C-terminal domain"/>
    <property type="match status" value="1"/>
</dbReference>
<name>A0A1A5YP00_9BACL</name>
<sequence length="333" mass="36054">MSMKKLRWGILGSASIAKRAVIPGIQGSAINEVAAIASRDLQKSRETAKQFGIADAYGSYEELLADDSIDAVYIPLPNHLHMEWTLKAAEAGKHILCEKPLALTAEEAQQMADACQRAGVHLSEAFMYRWHPRYDEIASIIASGEIGEVRSITSSFTFNNAGDSGNVRYRKAWGGGSLYDVGCYPISAARLLLGQEPAAATAHAMFSPQHDDVDMMLSGLLEFEGGKSLIFDCGMWAAFRNPLEVLGTEGIIQVPNAYVTNSPGSANFFVHRGGEKREVQIADINAYTAQADAMHAAITGNVPLKFTPADSVNNMKVLEACLRSANERSRISI</sequence>
<dbReference type="Pfam" id="PF01408">
    <property type="entry name" value="GFO_IDH_MocA"/>
    <property type="match status" value="1"/>
</dbReference>
<dbReference type="Proteomes" id="UP000092024">
    <property type="component" value="Unassembled WGS sequence"/>
</dbReference>
<accession>A0A1A5YP00</accession>
<evidence type="ECO:0000256" key="1">
    <source>
        <dbReference type="ARBA" id="ARBA00010928"/>
    </source>
</evidence>
<dbReference type="EMBL" id="LYPA01000038">
    <property type="protein sequence ID" value="OBR67334.1"/>
    <property type="molecule type" value="Genomic_DNA"/>
</dbReference>
<dbReference type="Pfam" id="PF22725">
    <property type="entry name" value="GFO_IDH_MocA_C3"/>
    <property type="match status" value="1"/>
</dbReference>
<evidence type="ECO:0000313" key="5">
    <source>
        <dbReference type="EMBL" id="OBR67334.1"/>
    </source>
</evidence>
<comment type="caution">
    <text evidence="5">The sequence shown here is derived from an EMBL/GenBank/DDBJ whole genome shotgun (WGS) entry which is preliminary data.</text>
</comment>
<dbReference type="InterPro" id="IPR036291">
    <property type="entry name" value="NAD(P)-bd_dom_sf"/>
</dbReference>
<dbReference type="InterPro" id="IPR055170">
    <property type="entry name" value="GFO_IDH_MocA-like_dom"/>
</dbReference>
<dbReference type="InterPro" id="IPR050984">
    <property type="entry name" value="Gfo/Idh/MocA_domain"/>
</dbReference>
<dbReference type="PANTHER" id="PTHR22604">
    <property type="entry name" value="OXIDOREDUCTASES"/>
    <property type="match status" value="1"/>
</dbReference>
<evidence type="ECO:0000259" key="3">
    <source>
        <dbReference type="Pfam" id="PF01408"/>
    </source>
</evidence>
<dbReference type="STRING" id="1844972.A7K91_19130"/>
<dbReference type="GO" id="GO:0000166">
    <property type="term" value="F:nucleotide binding"/>
    <property type="evidence" value="ECO:0007669"/>
    <property type="project" value="InterPro"/>
</dbReference>
<dbReference type="GO" id="GO:0016491">
    <property type="term" value="F:oxidoreductase activity"/>
    <property type="evidence" value="ECO:0007669"/>
    <property type="project" value="UniProtKB-KW"/>
</dbReference>
<feature type="domain" description="Gfo/Idh/MocA-like oxidoreductase N-terminal" evidence="3">
    <location>
        <begin position="6"/>
        <end position="125"/>
    </location>
</feature>
<gene>
    <name evidence="5" type="ORF">A7K91_19130</name>
</gene>
<protein>
    <submittedName>
        <fullName evidence="5">Oxidoreductase</fullName>
    </submittedName>
</protein>
<dbReference type="SUPFAM" id="SSF51735">
    <property type="entry name" value="NAD(P)-binding Rossmann-fold domains"/>
    <property type="match status" value="1"/>
</dbReference>
<feature type="domain" description="GFO/IDH/MocA-like oxidoreductase" evidence="4">
    <location>
        <begin position="136"/>
        <end position="252"/>
    </location>
</feature>
<organism evidence="5 6">
    <name type="scientific">Paenibacillus oryzae</name>
    <dbReference type="NCBI Taxonomy" id="1844972"/>
    <lineage>
        <taxon>Bacteria</taxon>
        <taxon>Bacillati</taxon>
        <taxon>Bacillota</taxon>
        <taxon>Bacilli</taxon>
        <taxon>Bacillales</taxon>
        <taxon>Paenibacillaceae</taxon>
        <taxon>Paenibacillus</taxon>
    </lineage>
</organism>
<dbReference type="PANTHER" id="PTHR22604:SF105">
    <property type="entry name" value="TRANS-1,2-DIHYDROBENZENE-1,2-DIOL DEHYDROGENASE"/>
    <property type="match status" value="1"/>
</dbReference>
<evidence type="ECO:0000256" key="2">
    <source>
        <dbReference type="ARBA" id="ARBA00023002"/>
    </source>
</evidence>